<evidence type="ECO:0000256" key="2">
    <source>
        <dbReference type="ARBA" id="ARBA00022741"/>
    </source>
</evidence>
<dbReference type="InterPro" id="IPR027417">
    <property type="entry name" value="P-loop_NTPase"/>
</dbReference>
<dbReference type="GO" id="GO:0008270">
    <property type="term" value="F:zinc ion binding"/>
    <property type="evidence" value="ECO:0007669"/>
    <property type="project" value="UniProtKB-KW"/>
</dbReference>
<dbReference type="InterPro" id="IPR003593">
    <property type="entry name" value="AAA+_ATPase"/>
</dbReference>
<dbReference type="InterPro" id="IPR004504">
    <property type="entry name" value="DNA_repair_RadA"/>
</dbReference>
<comment type="function">
    <text evidence="11">Plays a role in repairing double-strand DNA breaks, probably involving stabilizing or processing branched DNA or blocked replication forks.</text>
</comment>
<organism evidence="15 16">
    <name type="scientific">Candidatus Curtissbacteria bacterium RIFCSPHIGHO2_12_41_11</name>
    <dbReference type="NCBI Taxonomy" id="1797718"/>
    <lineage>
        <taxon>Bacteria</taxon>
        <taxon>Candidatus Curtissiibacteriota</taxon>
    </lineage>
</organism>
<dbReference type="GO" id="GO:0005524">
    <property type="term" value="F:ATP binding"/>
    <property type="evidence" value="ECO:0007669"/>
    <property type="project" value="UniProtKB-UniRule"/>
</dbReference>
<protein>
    <recommendedName>
        <fullName evidence="11">DNA repair protein RadA</fullName>
    </recommendedName>
</protein>
<dbReference type="Proteomes" id="UP000178393">
    <property type="component" value="Unassembled WGS sequence"/>
</dbReference>
<evidence type="ECO:0000256" key="13">
    <source>
        <dbReference type="SAM" id="MobiDB-lite"/>
    </source>
</evidence>
<feature type="binding site" evidence="11">
    <location>
        <begin position="92"/>
        <end position="99"/>
    </location>
    <ligand>
        <name>ATP</name>
        <dbReference type="ChEBI" id="CHEBI:30616"/>
    </ligand>
</feature>
<dbReference type="InterPro" id="IPR041166">
    <property type="entry name" value="Rubredoxin_2"/>
</dbReference>
<feature type="coiled-coil region" evidence="12">
    <location>
        <begin position="32"/>
        <end position="59"/>
    </location>
</feature>
<evidence type="ECO:0000256" key="12">
    <source>
        <dbReference type="SAM" id="Coils"/>
    </source>
</evidence>
<dbReference type="Pfam" id="PF13541">
    <property type="entry name" value="ChlI"/>
    <property type="match status" value="1"/>
</dbReference>
<evidence type="ECO:0000256" key="4">
    <source>
        <dbReference type="ARBA" id="ARBA00022771"/>
    </source>
</evidence>
<name>A0A1F5H6P7_9BACT</name>
<dbReference type="SUPFAM" id="SSF54211">
    <property type="entry name" value="Ribosomal protein S5 domain 2-like"/>
    <property type="match status" value="1"/>
</dbReference>
<dbReference type="GO" id="GO:0140664">
    <property type="term" value="F:ATP-dependent DNA damage sensor activity"/>
    <property type="evidence" value="ECO:0007669"/>
    <property type="project" value="InterPro"/>
</dbReference>
<comment type="caution">
    <text evidence="15">The sequence shown here is derived from an EMBL/GenBank/DDBJ whole genome shotgun (WGS) entry which is preliminary data.</text>
</comment>
<keyword evidence="7 11" id="KW-0067">ATP-binding</keyword>
<keyword evidence="5" id="KW-0378">Hydrolase</keyword>
<keyword evidence="1 11" id="KW-0479">Metal-binding</keyword>
<dbReference type="GO" id="GO:0005829">
    <property type="term" value="C:cytosol"/>
    <property type="evidence" value="ECO:0007669"/>
    <property type="project" value="TreeGrafter"/>
</dbReference>
<dbReference type="GO" id="GO:0003684">
    <property type="term" value="F:damaged DNA binding"/>
    <property type="evidence" value="ECO:0007669"/>
    <property type="project" value="InterPro"/>
</dbReference>
<dbReference type="CDD" id="cd01121">
    <property type="entry name" value="RadA_SMS_N"/>
    <property type="match status" value="1"/>
</dbReference>
<keyword evidence="9 11" id="KW-0238">DNA-binding</keyword>
<evidence type="ECO:0000256" key="8">
    <source>
        <dbReference type="ARBA" id="ARBA00023016"/>
    </source>
</evidence>
<dbReference type="Pfam" id="PF18073">
    <property type="entry name" value="Zn_ribbon_LapB"/>
    <property type="match status" value="1"/>
</dbReference>
<evidence type="ECO:0000256" key="7">
    <source>
        <dbReference type="ARBA" id="ARBA00022840"/>
    </source>
</evidence>
<dbReference type="PANTHER" id="PTHR32472:SF10">
    <property type="entry name" value="DNA REPAIR PROTEIN RADA-LIKE PROTEIN"/>
    <property type="match status" value="1"/>
</dbReference>
<dbReference type="AlphaFoldDB" id="A0A1F5H6P7"/>
<dbReference type="SMART" id="SM00382">
    <property type="entry name" value="AAA"/>
    <property type="match status" value="1"/>
</dbReference>
<dbReference type="InterPro" id="IPR020568">
    <property type="entry name" value="Ribosomal_Su5_D2-typ_SF"/>
</dbReference>
<keyword evidence="8 11" id="KW-0346">Stress response</keyword>
<dbReference type="HAMAP" id="MF_01498">
    <property type="entry name" value="RadA_bact"/>
    <property type="match status" value="1"/>
</dbReference>
<dbReference type="GO" id="GO:0016787">
    <property type="term" value="F:hydrolase activity"/>
    <property type="evidence" value="ECO:0007669"/>
    <property type="project" value="UniProtKB-KW"/>
</dbReference>
<feature type="region of interest" description="Disordered" evidence="13">
    <location>
        <begin position="126"/>
        <end position="156"/>
    </location>
</feature>
<comment type="similarity">
    <text evidence="11">Belongs to the RecA family. RadA subfamily.</text>
</comment>
<comment type="domain">
    <text evidence="11">The middle region has homology to RecA with ATPase motifs including the RadA KNRFG motif, while the C-terminus is homologous to Lon protease.</text>
</comment>
<dbReference type="EMBL" id="MFBH01000022">
    <property type="protein sequence ID" value="OGD99704.1"/>
    <property type="molecule type" value="Genomic_DNA"/>
</dbReference>
<accession>A0A1F5H6P7</accession>
<keyword evidence="6" id="KW-0862">Zinc</keyword>
<feature type="compositionally biased region" description="Low complexity" evidence="13">
    <location>
        <begin position="126"/>
        <end position="136"/>
    </location>
</feature>
<gene>
    <name evidence="11" type="primary">radA</name>
    <name evidence="15" type="ORF">A2W45_02910</name>
</gene>
<evidence type="ECO:0000256" key="6">
    <source>
        <dbReference type="ARBA" id="ARBA00022833"/>
    </source>
</evidence>
<dbReference type="Gene3D" id="3.40.50.300">
    <property type="entry name" value="P-loop containing nucleotide triphosphate hydrolases"/>
    <property type="match status" value="1"/>
</dbReference>
<sequence>MKIHSEFVCQQCGYRSASFLGKCPNCGEWNSLVEQIAQEQKSESRIQQAEVELVRLAEVKSQKFPRIATGFLEFDRVLGGGIVPGSIVLIAGDPGIGKSTLLLQTAMVIARGPVSRFLPASAKASAGKPASKGSAALPLEAQRSGVGNPSTTATPRKMSIVNGQMSNVVLYVTGEESAQQVKIRADRISKVTDNLYILPQTDVDAILAASEKLRPVLLICDSIQTLTTEKLSTSAGSIGQVRECGQILQRYAKSSGTPIFIVGHVTKEGVVAGPKVLEHLVDAVLNLEGDGTHAFRLLRAVKNRFGSTFEVGVFEMADSGMKEVANPSEIFLSQRISKRAGSVVTSTLAGGRPLLVEVQALCTATIFPVPTRRVTGLDFNRMQVVMAALSRSANLKLANLDIYLNVAGGLKISEPAADLAAALSIVSATVDKPIREGICAFGEVGLLGELRQVANSENRVKEAKRLGFGDFVTPVKFKTLEEAISYAVHGG</sequence>
<keyword evidence="3 11" id="KW-0227">DNA damage</keyword>
<dbReference type="Gene3D" id="3.30.230.10">
    <property type="match status" value="1"/>
</dbReference>
<feature type="short sequence motif" description="RadA KNRFG motif" evidence="11">
    <location>
        <begin position="302"/>
        <end position="306"/>
    </location>
</feature>
<evidence type="ECO:0000256" key="3">
    <source>
        <dbReference type="ARBA" id="ARBA00022763"/>
    </source>
</evidence>
<dbReference type="PROSITE" id="PS50162">
    <property type="entry name" value="RECA_2"/>
    <property type="match status" value="1"/>
</dbReference>
<evidence type="ECO:0000259" key="14">
    <source>
        <dbReference type="PROSITE" id="PS50162"/>
    </source>
</evidence>
<dbReference type="PRINTS" id="PR01874">
    <property type="entry name" value="DNAREPAIRADA"/>
</dbReference>
<dbReference type="InterPro" id="IPR020588">
    <property type="entry name" value="RecA_ATP-bd"/>
</dbReference>
<evidence type="ECO:0000256" key="10">
    <source>
        <dbReference type="ARBA" id="ARBA00023204"/>
    </source>
</evidence>
<proteinExistence type="inferred from homology"/>
<reference evidence="15 16" key="1">
    <citation type="journal article" date="2016" name="Nat. Commun.">
        <title>Thousands of microbial genomes shed light on interconnected biogeochemical processes in an aquifer system.</title>
        <authorList>
            <person name="Anantharaman K."/>
            <person name="Brown C.T."/>
            <person name="Hug L.A."/>
            <person name="Sharon I."/>
            <person name="Castelle C.J."/>
            <person name="Probst A.J."/>
            <person name="Thomas B.C."/>
            <person name="Singh A."/>
            <person name="Wilkins M.J."/>
            <person name="Karaoz U."/>
            <person name="Brodie E.L."/>
            <person name="Williams K.H."/>
            <person name="Hubbard S.S."/>
            <person name="Banfield J.F."/>
        </authorList>
    </citation>
    <scope>NUCLEOTIDE SEQUENCE [LARGE SCALE GENOMIC DNA]</scope>
</reference>
<evidence type="ECO:0000313" key="15">
    <source>
        <dbReference type="EMBL" id="OGD99704.1"/>
    </source>
</evidence>
<keyword evidence="12" id="KW-0175">Coiled coil</keyword>
<keyword evidence="4" id="KW-0863">Zinc-finger</keyword>
<keyword evidence="10 11" id="KW-0234">DNA repair</keyword>
<evidence type="ECO:0000256" key="11">
    <source>
        <dbReference type="HAMAP-Rule" id="MF_01498"/>
    </source>
</evidence>
<dbReference type="SUPFAM" id="SSF52540">
    <property type="entry name" value="P-loop containing nucleoside triphosphate hydrolases"/>
    <property type="match status" value="1"/>
</dbReference>
<feature type="region of interest" description="Lon-protease-like" evidence="11">
    <location>
        <begin position="401"/>
        <end position="491"/>
    </location>
</feature>
<evidence type="ECO:0000256" key="1">
    <source>
        <dbReference type="ARBA" id="ARBA00022723"/>
    </source>
</evidence>
<dbReference type="PANTHER" id="PTHR32472">
    <property type="entry name" value="DNA REPAIR PROTEIN RADA"/>
    <property type="match status" value="1"/>
</dbReference>
<feature type="compositionally biased region" description="Polar residues" evidence="13">
    <location>
        <begin position="145"/>
        <end position="154"/>
    </location>
</feature>
<evidence type="ECO:0000256" key="5">
    <source>
        <dbReference type="ARBA" id="ARBA00022801"/>
    </source>
</evidence>
<keyword evidence="2 11" id="KW-0547">Nucleotide-binding</keyword>
<evidence type="ECO:0000256" key="9">
    <source>
        <dbReference type="ARBA" id="ARBA00023125"/>
    </source>
</evidence>
<evidence type="ECO:0000313" key="16">
    <source>
        <dbReference type="Proteomes" id="UP000178393"/>
    </source>
</evidence>
<dbReference type="InterPro" id="IPR014721">
    <property type="entry name" value="Ribsml_uS5_D2-typ_fold_subgr"/>
</dbReference>
<dbReference type="GO" id="GO:0000725">
    <property type="term" value="P:recombinational repair"/>
    <property type="evidence" value="ECO:0007669"/>
    <property type="project" value="UniProtKB-UniRule"/>
</dbReference>
<feature type="domain" description="RecA family profile 1" evidence="14">
    <location>
        <begin position="63"/>
        <end position="265"/>
    </location>
</feature>